<evidence type="ECO:0000313" key="3">
    <source>
        <dbReference type="Proteomes" id="UP000193922"/>
    </source>
</evidence>
<dbReference type="AlphaFoldDB" id="A0A1Y1W405"/>
<evidence type="ECO:0000259" key="1">
    <source>
        <dbReference type="Pfam" id="PF01764"/>
    </source>
</evidence>
<dbReference type="Gene3D" id="3.40.50.1820">
    <property type="entry name" value="alpha/beta hydrolase"/>
    <property type="match status" value="1"/>
</dbReference>
<dbReference type="GeneID" id="63807135"/>
<dbReference type="GO" id="GO:0016787">
    <property type="term" value="F:hydrolase activity"/>
    <property type="evidence" value="ECO:0007669"/>
    <property type="project" value="UniProtKB-KW"/>
</dbReference>
<dbReference type="InterPro" id="IPR029058">
    <property type="entry name" value="AB_hydrolase_fold"/>
</dbReference>
<dbReference type="SUPFAM" id="SSF53474">
    <property type="entry name" value="alpha/beta-Hydrolases"/>
    <property type="match status" value="1"/>
</dbReference>
<protein>
    <submittedName>
        <fullName evidence="2">Alpha/beta-hydrolase</fullName>
    </submittedName>
</protein>
<dbReference type="EMBL" id="MCFD01000010">
    <property type="protein sequence ID" value="ORX68300.1"/>
    <property type="molecule type" value="Genomic_DNA"/>
</dbReference>
<dbReference type="CDD" id="cd00519">
    <property type="entry name" value="Lipase_3"/>
    <property type="match status" value="1"/>
</dbReference>
<dbReference type="InterPro" id="IPR002921">
    <property type="entry name" value="Fungal_lipase-type"/>
</dbReference>
<feature type="domain" description="Fungal lipase-type" evidence="1">
    <location>
        <begin position="69"/>
        <end position="204"/>
    </location>
</feature>
<dbReference type="Proteomes" id="UP000193922">
    <property type="component" value="Unassembled WGS sequence"/>
</dbReference>
<dbReference type="Pfam" id="PF01764">
    <property type="entry name" value="Lipase_3"/>
    <property type="match status" value="1"/>
</dbReference>
<name>A0A1Y1W405_9FUNG</name>
<accession>A0A1Y1W405</accession>
<gene>
    <name evidence="2" type="ORF">DL89DRAFT_294198</name>
</gene>
<keyword evidence="3" id="KW-1185">Reference proteome</keyword>
<dbReference type="OrthoDB" id="426718at2759"/>
<dbReference type="RefSeq" id="XP_040742114.1">
    <property type="nucleotide sequence ID" value="XM_040890487.1"/>
</dbReference>
<comment type="caution">
    <text evidence="2">The sequence shown here is derived from an EMBL/GenBank/DDBJ whole genome shotgun (WGS) entry which is preliminary data.</text>
</comment>
<reference evidence="2 3" key="1">
    <citation type="submission" date="2016-07" db="EMBL/GenBank/DDBJ databases">
        <title>Pervasive Adenine N6-methylation of Active Genes in Fungi.</title>
        <authorList>
            <consortium name="DOE Joint Genome Institute"/>
            <person name="Mondo S.J."/>
            <person name="Dannebaum R.O."/>
            <person name="Kuo R.C."/>
            <person name="Labutti K."/>
            <person name="Haridas S."/>
            <person name="Kuo A."/>
            <person name="Salamov A."/>
            <person name="Ahrendt S.R."/>
            <person name="Lipzen A."/>
            <person name="Sullivan W."/>
            <person name="Andreopoulos W.B."/>
            <person name="Clum A."/>
            <person name="Lindquist E."/>
            <person name="Daum C."/>
            <person name="Ramamoorthy G.K."/>
            <person name="Gryganskyi A."/>
            <person name="Culley D."/>
            <person name="Magnuson J.K."/>
            <person name="James T.Y."/>
            <person name="O'Malley M.A."/>
            <person name="Stajich J.E."/>
            <person name="Spatafora J.W."/>
            <person name="Visel A."/>
            <person name="Grigoriev I.V."/>
        </authorList>
    </citation>
    <scope>NUCLEOTIDE SEQUENCE [LARGE SCALE GENOMIC DNA]</scope>
    <source>
        <strain evidence="2 3">ATCC 12442</strain>
    </source>
</reference>
<dbReference type="PANTHER" id="PTHR45856">
    <property type="entry name" value="ALPHA/BETA-HYDROLASES SUPERFAMILY PROTEIN"/>
    <property type="match status" value="1"/>
</dbReference>
<dbReference type="InterPro" id="IPR051218">
    <property type="entry name" value="Sec_MonoDiacylglyc_Lipase"/>
</dbReference>
<sequence>MSEAPVDTAVLGLFAAYSGAAYTVSDKWDCKYACEYPGTEQTVVEYSWNVGSPPSAGYIARNPDKGVLVVSFQGTHSPEQWVQNLQTSQEEWPKSVEGSQVHSGFLSGYSAARTGMLNAVLRLADAYPSYSVALVGHSLGGARAALALLDLATTAPQLVPRLSMYTYGAPRVGNGAFAKAIEGLSVPVYRVVYEDDVVPHLPPSYFGYVHHNIEDWIHDGRHQFCLSTEQSDTCSNGGGSLTVNINAHYGYPGLKYS</sequence>
<keyword evidence="2" id="KW-0378">Hydrolase</keyword>
<dbReference type="GO" id="GO:0006629">
    <property type="term" value="P:lipid metabolic process"/>
    <property type="evidence" value="ECO:0007669"/>
    <property type="project" value="InterPro"/>
</dbReference>
<proteinExistence type="predicted"/>
<organism evidence="2 3">
    <name type="scientific">Linderina pennispora</name>
    <dbReference type="NCBI Taxonomy" id="61395"/>
    <lineage>
        <taxon>Eukaryota</taxon>
        <taxon>Fungi</taxon>
        <taxon>Fungi incertae sedis</taxon>
        <taxon>Zoopagomycota</taxon>
        <taxon>Kickxellomycotina</taxon>
        <taxon>Kickxellomycetes</taxon>
        <taxon>Kickxellales</taxon>
        <taxon>Kickxellaceae</taxon>
        <taxon>Linderina</taxon>
    </lineage>
</organism>
<evidence type="ECO:0000313" key="2">
    <source>
        <dbReference type="EMBL" id="ORX68300.1"/>
    </source>
</evidence>
<dbReference type="PANTHER" id="PTHR45856:SF25">
    <property type="entry name" value="FUNGAL LIPASE-LIKE DOMAIN-CONTAINING PROTEIN"/>
    <property type="match status" value="1"/>
</dbReference>